<accession>A0A2S7WEK3</accession>
<keyword evidence="3" id="KW-1185">Reference proteome</keyword>
<dbReference type="RefSeq" id="WP_105046833.1">
    <property type="nucleotide sequence ID" value="NZ_CP150662.1"/>
</dbReference>
<evidence type="ECO:0000313" key="2">
    <source>
        <dbReference type="EMBL" id="PQJ75682.1"/>
    </source>
</evidence>
<name>A0A2S7WEK3_9FLAO</name>
<dbReference type="InterPro" id="IPR012334">
    <property type="entry name" value="Pectin_lyas_fold"/>
</dbReference>
<dbReference type="InterPro" id="IPR011050">
    <property type="entry name" value="Pectin_lyase_fold/virulence"/>
</dbReference>
<dbReference type="SUPFAM" id="SSF51126">
    <property type="entry name" value="Pectin lyase-like"/>
    <property type="match status" value="1"/>
</dbReference>
<dbReference type="OrthoDB" id="9807299at2"/>
<proteinExistence type="predicted"/>
<evidence type="ECO:0000259" key="1">
    <source>
        <dbReference type="Pfam" id="PF13229"/>
    </source>
</evidence>
<gene>
    <name evidence="2" type="ORF">BTO13_10795</name>
</gene>
<dbReference type="InterPro" id="IPR006626">
    <property type="entry name" value="PbH1"/>
</dbReference>
<dbReference type="Gene3D" id="2.160.20.10">
    <property type="entry name" value="Single-stranded right-handed beta-helix, Pectin lyase-like"/>
    <property type="match status" value="3"/>
</dbReference>
<dbReference type="InterPro" id="IPR039448">
    <property type="entry name" value="Beta_helix"/>
</dbReference>
<feature type="domain" description="Right handed beta helix" evidence="1">
    <location>
        <begin position="411"/>
        <end position="576"/>
    </location>
</feature>
<reference evidence="2 3" key="1">
    <citation type="submission" date="2016-12" db="EMBL/GenBank/DDBJ databases">
        <title>Trade-off between light-utilization and light-protection in marine flavobacteria.</title>
        <authorList>
            <person name="Kumagai Y."/>
            <person name="Yoshizawa S."/>
            <person name="Kogure K."/>
            <person name="Iwasaki W."/>
        </authorList>
    </citation>
    <scope>NUCLEOTIDE SEQUENCE [LARGE SCALE GENOMIC DNA]</scope>
    <source>
        <strain evidence="2 3">KCTC 22729</strain>
    </source>
</reference>
<dbReference type="EMBL" id="MSCL01000001">
    <property type="protein sequence ID" value="PQJ75682.1"/>
    <property type="molecule type" value="Genomic_DNA"/>
</dbReference>
<dbReference type="Proteomes" id="UP000237608">
    <property type="component" value="Unassembled WGS sequence"/>
</dbReference>
<sequence>MKKISFIIFLLSIAINAQYQFKLPEHFRTKRELPLIDFPTSVDAILTDFGAIPNDGKDDTEAIFKSLEYARKLSLFGSNVRIVFAKGKYDLFTNKNNNHLIEVKNLKNVIIDGNGAEITIHDPLKGFMSIFKCNNIIVKNLYIDYDPLPFTQGKITAINLEDKTFELKIDEGFPYLNHTMFQESNQVWGMLMDPKIPGKLKDGAPNLFASKQFEEIEKGLFKVKINAINLLKAMEVGDSYVHIARFNGKSIFSTSFSKNITYLDVTSYSSPAGTYQAHNMEEWNVINCKIKLKPGRLHSANADSFHVNGGKFGPWIENGYFEGYSDDAVNLKYAKRSIIKQLSPTEIVIKHTLEVNEVIKIFNPRDGELIGTYKILEAKPDGLPNVKITLDKPITVQLQVGEETNDDVAYVDSQSNESFVIRNNTFRNARRYGILIQATNGLIERNIFENLSQSAITIYNGVDWGEGFTANNIVINQNIFNNCGYDSAYLSDYDAATIKMSVKKLKNKVPNGKWYGVTTANWQALENITITNNTFSYNKKALSIESTVNAVIKSNMFIKNSKDLSKQSELIFENNNTNLIFENK</sequence>
<dbReference type="SMART" id="SM00710">
    <property type="entry name" value="PbH1"/>
    <property type="match status" value="5"/>
</dbReference>
<comment type="caution">
    <text evidence="2">The sequence shown here is derived from an EMBL/GenBank/DDBJ whole genome shotgun (WGS) entry which is preliminary data.</text>
</comment>
<organism evidence="2 3">
    <name type="scientific">Polaribacter gangjinensis</name>
    <dbReference type="NCBI Taxonomy" id="574710"/>
    <lineage>
        <taxon>Bacteria</taxon>
        <taxon>Pseudomonadati</taxon>
        <taxon>Bacteroidota</taxon>
        <taxon>Flavobacteriia</taxon>
        <taxon>Flavobacteriales</taxon>
        <taxon>Flavobacteriaceae</taxon>
    </lineage>
</organism>
<dbReference type="AlphaFoldDB" id="A0A2S7WEK3"/>
<dbReference type="Pfam" id="PF13229">
    <property type="entry name" value="Beta_helix"/>
    <property type="match status" value="1"/>
</dbReference>
<evidence type="ECO:0000313" key="3">
    <source>
        <dbReference type="Proteomes" id="UP000237608"/>
    </source>
</evidence>
<protein>
    <recommendedName>
        <fullName evidence="1">Right handed beta helix domain-containing protein</fullName>
    </recommendedName>
</protein>